<gene>
    <name evidence="2" type="ORF">MKZ38_005386</name>
</gene>
<evidence type="ECO:0000256" key="1">
    <source>
        <dbReference type="SAM" id="MobiDB-lite"/>
    </source>
</evidence>
<comment type="caution">
    <text evidence="2">The sequence shown here is derived from an EMBL/GenBank/DDBJ whole genome shotgun (WGS) entry which is preliminary data.</text>
</comment>
<dbReference type="EMBL" id="JAKWBI020000321">
    <property type="protein sequence ID" value="KAJ2896628.1"/>
    <property type="molecule type" value="Genomic_DNA"/>
</dbReference>
<feature type="region of interest" description="Disordered" evidence="1">
    <location>
        <begin position="96"/>
        <end position="120"/>
    </location>
</feature>
<dbReference type="Proteomes" id="UP001201980">
    <property type="component" value="Unassembled WGS sequence"/>
</dbReference>
<feature type="compositionally biased region" description="Polar residues" evidence="1">
    <location>
        <begin position="44"/>
        <end position="53"/>
    </location>
</feature>
<feature type="region of interest" description="Disordered" evidence="1">
    <location>
        <begin position="217"/>
        <end position="271"/>
    </location>
</feature>
<feature type="compositionally biased region" description="Low complexity" evidence="1">
    <location>
        <begin position="230"/>
        <end position="245"/>
    </location>
</feature>
<dbReference type="AlphaFoldDB" id="A0AAD5RL89"/>
<feature type="compositionally biased region" description="Polar residues" evidence="1">
    <location>
        <begin position="217"/>
        <end position="227"/>
    </location>
</feature>
<protein>
    <submittedName>
        <fullName evidence="2">Uncharacterized protein</fullName>
    </submittedName>
</protein>
<feature type="compositionally biased region" description="Polar residues" evidence="1">
    <location>
        <begin position="319"/>
        <end position="332"/>
    </location>
</feature>
<organism evidence="2 3">
    <name type="scientific">Zalerion maritima</name>
    <dbReference type="NCBI Taxonomy" id="339359"/>
    <lineage>
        <taxon>Eukaryota</taxon>
        <taxon>Fungi</taxon>
        <taxon>Dikarya</taxon>
        <taxon>Ascomycota</taxon>
        <taxon>Pezizomycotina</taxon>
        <taxon>Sordariomycetes</taxon>
        <taxon>Lulworthiomycetidae</taxon>
        <taxon>Lulworthiales</taxon>
        <taxon>Lulworthiaceae</taxon>
        <taxon>Zalerion</taxon>
    </lineage>
</organism>
<keyword evidence="3" id="KW-1185">Reference proteome</keyword>
<evidence type="ECO:0000313" key="2">
    <source>
        <dbReference type="EMBL" id="KAJ2896628.1"/>
    </source>
</evidence>
<proteinExistence type="predicted"/>
<evidence type="ECO:0000313" key="3">
    <source>
        <dbReference type="Proteomes" id="UP001201980"/>
    </source>
</evidence>
<sequence>MDEHRDVELLVHIAAPGHAIDDRKYRSLASAYLNFEPTTRQNVFSTRDPAQSSPHDDHQSISARSESSLLREVAGLPSFVDTPDISLETALVSTNEGKRVADTAHPMQEAEPERSTAGSRESWIAPASFIQDSNPNNDITIPMFNSPTRILEKFISAMETQTQTQEATTPDEQQEEQALATQLRTNDVVPATQIEVPSSLPQEIRRELSRDDIPVFQTSQASTSSGIPDSFQMSQSSIRSSPTPSHGIPWLHLESQSGSFGDSEHNDPSNSIMSKAKARLSLIRPGSAPPAPKRPKVSTADGTFRPPPRAESDLAPHITRSQSFLSSGKSPGGASTMSLLELAAPSPAISMGKLEADDLVTEGLQKLSTEFNMDKRFRPKEISRAIRPFERGHWELDCGGWCQDLKKETWTFLRNYVTTGLAGWGVRCCRDESFTWMRVYCWGYVVGHIYLLLYMSSKRQVLVTGCSWIAGDGKPVIVMGAKGLQGA</sequence>
<reference evidence="2" key="1">
    <citation type="submission" date="2022-07" db="EMBL/GenBank/DDBJ databases">
        <title>Draft genome sequence of Zalerion maritima ATCC 34329, a (micro)plastics degrading marine fungus.</title>
        <authorList>
            <person name="Paco A."/>
            <person name="Goncalves M.F.M."/>
            <person name="Rocha-Santos T.A.P."/>
            <person name="Alves A."/>
        </authorList>
    </citation>
    <scope>NUCLEOTIDE SEQUENCE</scope>
    <source>
        <strain evidence="2">ATCC 34329</strain>
    </source>
</reference>
<feature type="region of interest" description="Disordered" evidence="1">
    <location>
        <begin position="283"/>
        <end position="332"/>
    </location>
</feature>
<feature type="region of interest" description="Disordered" evidence="1">
    <location>
        <begin position="44"/>
        <end position="66"/>
    </location>
</feature>
<accession>A0AAD5RL89</accession>
<name>A0AAD5RL89_9PEZI</name>